<evidence type="ECO:0000256" key="1">
    <source>
        <dbReference type="SAM" id="Coils"/>
    </source>
</evidence>
<feature type="compositionally biased region" description="Polar residues" evidence="2">
    <location>
        <begin position="61"/>
        <end position="89"/>
    </location>
</feature>
<feature type="compositionally biased region" description="Polar residues" evidence="2">
    <location>
        <begin position="638"/>
        <end position="651"/>
    </location>
</feature>
<comment type="caution">
    <text evidence="3">The sequence shown here is derived from an EMBL/GenBank/DDBJ whole genome shotgun (WGS) entry which is preliminary data.</text>
</comment>
<gene>
    <name evidence="3" type="ORF">ACH5RR_005650</name>
</gene>
<reference evidence="3 4" key="1">
    <citation type="submission" date="2024-11" db="EMBL/GenBank/DDBJ databases">
        <title>A near-complete genome assembly of Cinchona calisaya.</title>
        <authorList>
            <person name="Lian D.C."/>
            <person name="Zhao X.W."/>
            <person name="Wei L."/>
        </authorList>
    </citation>
    <scope>NUCLEOTIDE SEQUENCE [LARGE SCALE GENOMIC DNA]</scope>
    <source>
        <tissue evidence="3">Nenye</tissue>
    </source>
</reference>
<evidence type="ECO:0000256" key="2">
    <source>
        <dbReference type="SAM" id="MobiDB-lite"/>
    </source>
</evidence>
<feature type="coiled-coil region" evidence="1">
    <location>
        <begin position="370"/>
        <end position="433"/>
    </location>
</feature>
<sequence length="671" mass="75875">MQRQQNRVLMEMGGFVPKIRKRGCSTSSSSSSKVHSYRFKRAILVGKKARGGVGLGGSRSSTPAPSWKITSTKSVIDSPKYSQKSNNGGWRSRPLSARRLAATLWEMDEMPSPKLSENLEGDKKRNKKLMKMMLKKEKLRSSVPPHLSDPSHSPVSERMDRSGTGGYQRRSSSVSQRLRTLDQNVGVYDSLSSASLMEIEGRSRAQTPSGSLGGVRNRLKDVSNALTTSKELLKIINRIWASADQPSSSMSLVSALHAELERARLQVNQLIQEQRSDQNEISYIMKCFAEEKAAWKSKERQTFEAAIDTIAGELEVERKLRRRFESLNKKLGKELAETKSSFIRAVKELGSEKQRREIMEQVCDKLGGDAGEDKAEVEDLKRDTEKFREEVEKEREMLHLADMMRKERVQKKLSDAKHQLEEKNTAADKVKKQIDAFLGMKRGKGKRSDCHNFGKDEDIATCSSNMQYNSHLNEENDDGEVEDVVDAEEDSDESELHPIELNVDNNSKDYKWAHASAVGSDFRRISVNTEAKGKNSFTGHIARKNSSLQRSISDTVEWGTQARYMQKTGDGLERERVSELEKQAQRKSSADETQRYKSMKGLRDHLLSSSRTGSARDFMSPTRQWEQPWPSRDPYTYSGLQERTRSSQGSALKSRLSESRGDGQSARRSKR</sequence>
<feature type="compositionally biased region" description="Basic and acidic residues" evidence="2">
    <location>
        <begin position="570"/>
        <end position="606"/>
    </location>
</feature>
<organism evidence="3 4">
    <name type="scientific">Cinchona calisaya</name>
    <dbReference type="NCBI Taxonomy" id="153742"/>
    <lineage>
        <taxon>Eukaryota</taxon>
        <taxon>Viridiplantae</taxon>
        <taxon>Streptophyta</taxon>
        <taxon>Embryophyta</taxon>
        <taxon>Tracheophyta</taxon>
        <taxon>Spermatophyta</taxon>
        <taxon>Magnoliopsida</taxon>
        <taxon>eudicotyledons</taxon>
        <taxon>Gunneridae</taxon>
        <taxon>Pentapetalae</taxon>
        <taxon>asterids</taxon>
        <taxon>lamiids</taxon>
        <taxon>Gentianales</taxon>
        <taxon>Rubiaceae</taxon>
        <taxon>Cinchonoideae</taxon>
        <taxon>Cinchoneae</taxon>
        <taxon>Cinchona</taxon>
    </lineage>
</organism>
<feature type="region of interest" description="Disordered" evidence="2">
    <location>
        <begin position="51"/>
        <end position="93"/>
    </location>
</feature>
<dbReference type="Proteomes" id="UP001630127">
    <property type="component" value="Unassembled WGS sequence"/>
</dbReference>
<evidence type="ECO:0000313" key="3">
    <source>
        <dbReference type="EMBL" id="KAL3532129.1"/>
    </source>
</evidence>
<dbReference type="PANTHER" id="PTHR31071:SF7">
    <property type="entry name" value="OS04G0382800 PROTEIN"/>
    <property type="match status" value="1"/>
</dbReference>
<dbReference type="InterPro" id="IPR043424">
    <property type="entry name" value="BLT-like"/>
</dbReference>
<name>A0ABD3AM19_9GENT</name>
<evidence type="ECO:0000313" key="4">
    <source>
        <dbReference type="Proteomes" id="UP001630127"/>
    </source>
</evidence>
<dbReference type="EMBL" id="JBJUIK010000003">
    <property type="protein sequence ID" value="KAL3532129.1"/>
    <property type="molecule type" value="Genomic_DNA"/>
</dbReference>
<keyword evidence="4" id="KW-1185">Reference proteome</keyword>
<dbReference type="PANTHER" id="PTHR31071">
    <property type="entry name" value="GB|AAF24581.1"/>
    <property type="match status" value="1"/>
</dbReference>
<feature type="coiled-coil region" evidence="1">
    <location>
        <begin position="253"/>
        <end position="280"/>
    </location>
</feature>
<feature type="compositionally biased region" description="Acidic residues" evidence="2">
    <location>
        <begin position="475"/>
        <end position="493"/>
    </location>
</feature>
<feature type="region of interest" description="Disordered" evidence="2">
    <location>
        <begin position="136"/>
        <end position="176"/>
    </location>
</feature>
<proteinExistence type="predicted"/>
<dbReference type="AlphaFoldDB" id="A0ABD3AM19"/>
<keyword evidence="1" id="KW-0175">Coiled coil</keyword>
<protein>
    <submittedName>
        <fullName evidence="3">Uncharacterized protein</fullName>
    </submittedName>
</protein>
<feature type="region of interest" description="Disordered" evidence="2">
    <location>
        <begin position="470"/>
        <end position="495"/>
    </location>
</feature>
<feature type="region of interest" description="Disordered" evidence="2">
    <location>
        <begin position="567"/>
        <end position="671"/>
    </location>
</feature>
<accession>A0ABD3AM19</accession>